<dbReference type="Proteomes" id="UP001515500">
    <property type="component" value="Chromosome 12"/>
</dbReference>
<feature type="compositionally biased region" description="Basic and acidic residues" evidence="1">
    <location>
        <begin position="37"/>
        <end position="50"/>
    </location>
</feature>
<evidence type="ECO:0000313" key="2">
    <source>
        <dbReference type="Proteomes" id="UP001515500"/>
    </source>
</evidence>
<proteinExistence type="predicted"/>
<sequence>MNTISTLRSSLRAANSHRTCLQHLARALSTTPSGTDDLTKKTQNKAEKKPKGNTSTPPNLKTRELPPPSDPSLQQRRRCHVSKEALDGVSCVGFDGGIITGGDWKEDFKEYYEDHKPSPLSEIEIVDTRKPITKAIDERWEEGVGPAMVEDTVDAALERAERLFREAAERGDPEAPQSKALARMIAMRERNHSDGFCRLI</sequence>
<dbReference type="RefSeq" id="XP_039136635.1">
    <property type="nucleotide sequence ID" value="XM_039280701.1"/>
</dbReference>
<keyword evidence="2" id="KW-1185">Reference proteome</keyword>
<evidence type="ECO:0000313" key="3">
    <source>
        <dbReference type="RefSeq" id="XP_039136635.1"/>
    </source>
</evidence>
<gene>
    <name evidence="3" type="primary">LOC120273951</name>
</gene>
<evidence type="ECO:0000256" key="1">
    <source>
        <dbReference type="SAM" id="MobiDB-lite"/>
    </source>
</evidence>
<dbReference type="PANTHER" id="PTHR35985:SF1">
    <property type="entry name" value="OS07G0675200 PROTEIN"/>
    <property type="match status" value="1"/>
</dbReference>
<reference evidence="3" key="1">
    <citation type="submission" date="2025-08" db="UniProtKB">
        <authorList>
            <consortium name="RefSeq"/>
        </authorList>
    </citation>
    <scope>IDENTIFICATION</scope>
</reference>
<name>A0AB40C9S5_DIOCR</name>
<dbReference type="PANTHER" id="PTHR35985">
    <property type="entry name" value="OS07G0675200 PROTEIN"/>
    <property type="match status" value="1"/>
</dbReference>
<dbReference type="AlphaFoldDB" id="A0AB40C9S5"/>
<feature type="region of interest" description="Disordered" evidence="1">
    <location>
        <begin position="26"/>
        <end position="76"/>
    </location>
</feature>
<protein>
    <submittedName>
        <fullName evidence="3">Uncharacterized protein LOC120273951</fullName>
    </submittedName>
</protein>
<dbReference type="GeneID" id="120273951"/>
<organism evidence="2 3">
    <name type="scientific">Dioscorea cayennensis subsp. rotundata</name>
    <name type="common">White Guinea yam</name>
    <name type="synonym">Dioscorea rotundata</name>
    <dbReference type="NCBI Taxonomy" id="55577"/>
    <lineage>
        <taxon>Eukaryota</taxon>
        <taxon>Viridiplantae</taxon>
        <taxon>Streptophyta</taxon>
        <taxon>Embryophyta</taxon>
        <taxon>Tracheophyta</taxon>
        <taxon>Spermatophyta</taxon>
        <taxon>Magnoliopsida</taxon>
        <taxon>Liliopsida</taxon>
        <taxon>Dioscoreales</taxon>
        <taxon>Dioscoreaceae</taxon>
        <taxon>Dioscorea</taxon>
    </lineage>
</organism>
<accession>A0AB40C9S5</accession>